<feature type="transmembrane region" description="Helical" evidence="1">
    <location>
        <begin position="75"/>
        <end position="96"/>
    </location>
</feature>
<dbReference type="PANTHER" id="PTHR36485">
    <property type="entry name" value="OS01G0939000 PROTEIN"/>
    <property type="match status" value="1"/>
</dbReference>
<feature type="transmembrane region" description="Helical" evidence="1">
    <location>
        <begin position="33"/>
        <end position="54"/>
    </location>
</feature>
<dbReference type="PANTHER" id="PTHR36485:SF1">
    <property type="entry name" value="TRANSMEMBRANE PROTEIN"/>
    <property type="match status" value="1"/>
</dbReference>
<keyword evidence="3" id="KW-1185">Reference proteome</keyword>
<dbReference type="InterPro" id="IPR029164">
    <property type="entry name" value="PIG-Y"/>
</dbReference>
<evidence type="ECO:0000313" key="2">
    <source>
        <dbReference type="EMBL" id="CDI83099.1"/>
    </source>
</evidence>
<dbReference type="Proteomes" id="UP000018050">
    <property type="component" value="Unassembled WGS sequence"/>
</dbReference>
<reference evidence="2" key="2">
    <citation type="submission" date="2013-10" db="EMBL/GenBank/DDBJ databases">
        <authorList>
            <person name="Aslett M."/>
        </authorList>
    </citation>
    <scope>NUCLEOTIDE SEQUENCE</scope>
    <source>
        <strain evidence="2">Houghton</strain>
    </source>
</reference>
<dbReference type="VEuPathDB" id="ToxoDB:EAH_00033110"/>
<name>U6GX42_EIMAC</name>
<dbReference type="Pfam" id="PF15159">
    <property type="entry name" value="PIG-Y"/>
    <property type="match status" value="1"/>
</dbReference>
<dbReference type="GeneID" id="25271381"/>
<proteinExistence type="predicted"/>
<gene>
    <name evidence="2" type="ORF">EAH_00033110</name>
</gene>
<evidence type="ECO:0000256" key="1">
    <source>
        <dbReference type="SAM" id="Phobius"/>
    </source>
</evidence>
<accession>U6GX42</accession>
<protein>
    <submittedName>
        <fullName evidence="2">Uncharacterized protein</fullName>
    </submittedName>
</protein>
<keyword evidence="1" id="KW-0812">Transmembrane</keyword>
<dbReference type="EMBL" id="HG673207">
    <property type="protein sequence ID" value="CDI83099.1"/>
    <property type="molecule type" value="Genomic_DNA"/>
</dbReference>
<evidence type="ECO:0000313" key="3">
    <source>
        <dbReference type="Proteomes" id="UP000018050"/>
    </source>
</evidence>
<dbReference type="OrthoDB" id="2157498at2759"/>
<dbReference type="RefSeq" id="XP_013247721.1">
    <property type="nucleotide sequence ID" value="XM_013392267.1"/>
</dbReference>
<organism evidence="2 3">
    <name type="scientific">Eimeria acervulina</name>
    <name type="common">Coccidian parasite</name>
    <dbReference type="NCBI Taxonomy" id="5801"/>
    <lineage>
        <taxon>Eukaryota</taxon>
        <taxon>Sar</taxon>
        <taxon>Alveolata</taxon>
        <taxon>Apicomplexa</taxon>
        <taxon>Conoidasida</taxon>
        <taxon>Coccidia</taxon>
        <taxon>Eucoccidiorida</taxon>
        <taxon>Eimeriorina</taxon>
        <taxon>Eimeriidae</taxon>
        <taxon>Eimeria</taxon>
    </lineage>
</organism>
<keyword evidence="1" id="KW-1133">Transmembrane helix</keyword>
<keyword evidence="1" id="KW-0472">Membrane</keyword>
<reference evidence="2" key="1">
    <citation type="submission" date="2013-10" db="EMBL/GenBank/DDBJ databases">
        <title>Genomic analysis of the causative agents of coccidiosis in chickens.</title>
        <authorList>
            <person name="Reid A.J."/>
            <person name="Blake D."/>
            <person name="Billington K."/>
            <person name="Browne H."/>
            <person name="Dunn M."/>
            <person name="Hung S."/>
            <person name="Kawahara F."/>
            <person name="Miranda-Saavedra D."/>
            <person name="Mourier T."/>
            <person name="Nagra H."/>
            <person name="Otto T.D."/>
            <person name="Rawlings N."/>
            <person name="Sanchez A."/>
            <person name="Sanders M."/>
            <person name="Subramaniam C."/>
            <person name="Tay Y."/>
            <person name="Dear P."/>
            <person name="Doerig C."/>
            <person name="Gruber A."/>
            <person name="Parkinson J."/>
            <person name="Shirley M."/>
            <person name="Wan K.L."/>
            <person name="Berriman M."/>
            <person name="Tomley F."/>
            <person name="Pain A."/>
        </authorList>
    </citation>
    <scope>NUCLEOTIDE SEQUENCE</scope>
    <source>
        <strain evidence="2">Houghton</strain>
    </source>
</reference>
<dbReference type="AlphaFoldDB" id="U6GX42"/>
<sequence length="105" mass="11840">MQSYDAPFVPVVSAAEAAEHQHQDEAADASSRVVTGCAMMVAAFFIVVYQIYAACISKLMPHLGIWWLDSVKDDWHFFIFLPVAIGTSSVFVYWNWFAITVFRNS</sequence>